<gene>
    <name evidence="2" type="ORF">SNAT2548_LOCUS11855</name>
</gene>
<dbReference type="AlphaFoldDB" id="A0A812LH55"/>
<feature type="compositionally biased region" description="Acidic residues" evidence="1">
    <location>
        <begin position="478"/>
        <end position="488"/>
    </location>
</feature>
<feature type="compositionally biased region" description="Polar residues" evidence="1">
    <location>
        <begin position="201"/>
        <end position="211"/>
    </location>
</feature>
<evidence type="ECO:0000256" key="1">
    <source>
        <dbReference type="SAM" id="MobiDB-lite"/>
    </source>
</evidence>
<protein>
    <submittedName>
        <fullName evidence="2">Uncharacterized protein</fullName>
    </submittedName>
</protein>
<proteinExistence type="predicted"/>
<feature type="compositionally biased region" description="Polar residues" evidence="1">
    <location>
        <begin position="424"/>
        <end position="435"/>
    </location>
</feature>
<feature type="region of interest" description="Disordered" evidence="1">
    <location>
        <begin position="189"/>
        <end position="238"/>
    </location>
</feature>
<keyword evidence="3" id="KW-1185">Reference proteome</keyword>
<feature type="region of interest" description="Disordered" evidence="1">
    <location>
        <begin position="108"/>
        <end position="136"/>
    </location>
</feature>
<feature type="compositionally biased region" description="Polar residues" evidence="1">
    <location>
        <begin position="125"/>
        <end position="136"/>
    </location>
</feature>
<feature type="compositionally biased region" description="Polar residues" evidence="1">
    <location>
        <begin position="372"/>
        <end position="400"/>
    </location>
</feature>
<dbReference type="OrthoDB" id="421115at2759"/>
<name>A0A812LH55_9DINO</name>
<dbReference type="EMBL" id="CAJNDS010001112">
    <property type="protein sequence ID" value="CAE7247456.1"/>
    <property type="molecule type" value="Genomic_DNA"/>
</dbReference>
<dbReference type="Proteomes" id="UP000604046">
    <property type="component" value="Unassembled WGS sequence"/>
</dbReference>
<reference evidence="2" key="1">
    <citation type="submission" date="2021-02" db="EMBL/GenBank/DDBJ databases">
        <authorList>
            <person name="Dougan E. K."/>
            <person name="Rhodes N."/>
            <person name="Thang M."/>
            <person name="Chan C."/>
        </authorList>
    </citation>
    <scope>NUCLEOTIDE SEQUENCE</scope>
</reference>
<comment type="caution">
    <text evidence="2">The sequence shown here is derived from an EMBL/GenBank/DDBJ whole genome shotgun (WGS) entry which is preliminary data.</text>
</comment>
<feature type="region of interest" description="Disordered" evidence="1">
    <location>
        <begin position="371"/>
        <end position="402"/>
    </location>
</feature>
<evidence type="ECO:0000313" key="3">
    <source>
        <dbReference type="Proteomes" id="UP000604046"/>
    </source>
</evidence>
<accession>A0A812LH55</accession>
<sequence>MGEGEDSKLLPDESWNATGIGYNSSAVWDVSNSSDETLEDVNVTDRMEQNASEVPQNSHGLFPAARQDDVFSAENVSINDSDAWNDTDLGNSSFIWEAHGDPEHGYFLENESADDGNASDRMEENASQVQGYSNGSVSLPDKLLFGGNESANDSDDWNVTELPYNGSLHWEASNASEHREDPAESIELDGNLSDRTDENASEVSGSSNGPLTPSEDMRLAGNASVNNSDGWNETDLPHNSSDIWEASNSSEDLWEDANESVELDGNFSDWQQHLDASCSLACIPAEEDIFFAGNKSANDSDGWNETDLPHNSSDIWEASNSSEDLWEDANESVELDGNFSDWIASTTEVPNNSFSNGTWMRPEEGIFFAGNKSANDSDGWNETDLPHNSSDMWEASNSSEDLWEDANESVELDGNISDWIANTTEAPNNSFSNGTWMRPEEDNLFAGNKSANDSDGWNETDLPRNSSDMWEASNSSEDLWDDANESVELDGNISDWSLT</sequence>
<organism evidence="2 3">
    <name type="scientific">Symbiodinium natans</name>
    <dbReference type="NCBI Taxonomy" id="878477"/>
    <lineage>
        <taxon>Eukaryota</taxon>
        <taxon>Sar</taxon>
        <taxon>Alveolata</taxon>
        <taxon>Dinophyceae</taxon>
        <taxon>Suessiales</taxon>
        <taxon>Symbiodiniaceae</taxon>
        <taxon>Symbiodinium</taxon>
    </lineage>
</organism>
<feature type="region of interest" description="Disordered" evidence="1">
    <location>
        <begin position="424"/>
        <end position="499"/>
    </location>
</feature>
<feature type="compositionally biased region" description="Polar residues" evidence="1">
    <location>
        <begin position="449"/>
        <end position="477"/>
    </location>
</feature>
<feature type="compositionally biased region" description="Polar residues" evidence="1">
    <location>
        <begin position="223"/>
        <end position="238"/>
    </location>
</feature>
<evidence type="ECO:0000313" key="2">
    <source>
        <dbReference type="EMBL" id="CAE7247456.1"/>
    </source>
</evidence>